<accession>A0A319EHR6</accession>
<keyword evidence="2 6" id="KW-0812">Transmembrane</keyword>
<feature type="transmembrane region" description="Helical" evidence="6">
    <location>
        <begin position="95"/>
        <end position="121"/>
    </location>
</feature>
<comment type="subcellular location">
    <subcellularLocation>
        <location evidence="1">Membrane</location>
        <topology evidence="1">Multi-pass membrane protein</topology>
    </subcellularLocation>
</comment>
<evidence type="ECO:0000313" key="8">
    <source>
        <dbReference type="EMBL" id="PYH90482.1"/>
    </source>
</evidence>
<evidence type="ECO:0000256" key="6">
    <source>
        <dbReference type="SAM" id="Phobius"/>
    </source>
</evidence>
<feature type="transmembrane region" description="Helical" evidence="6">
    <location>
        <begin position="53"/>
        <end position="75"/>
    </location>
</feature>
<feature type="transmembrane region" description="Helical" evidence="6">
    <location>
        <begin position="133"/>
        <end position="151"/>
    </location>
</feature>
<organism evidence="8 9">
    <name type="scientific">Aspergillus ellipticus CBS 707.79</name>
    <dbReference type="NCBI Taxonomy" id="1448320"/>
    <lineage>
        <taxon>Eukaryota</taxon>
        <taxon>Fungi</taxon>
        <taxon>Dikarya</taxon>
        <taxon>Ascomycota</taxon>
        <taxon>Pezizomycotina</taxon>
        <taxon>Eurotiomycetes</taxon>
        <taxon>Eurotiomycetidae</taxon>
        <taxon>Eurotiales</taxon>
        <taxon>Aspergillaceae</taxon>
        <taxon>Aspergillus</taxon>
        <taxon>Aspergillus subgen. Circumdati</taxon>
    </lineage>
</organism>
<feature type="domain" description="Rhodopsin" evidence="7">
    <location>
        <begin position="154"/>
        <end position="261"/>
    </location>
</feature>
<dbReference type="Proteomes" id="UP000247810">
    <property type="component" value="Unassembled WGS sequence"/>
</dbReference>
<dbReference type="EMBL" id="KZ825981">
    <property type="protein sequence ID" value="PYH90482.1"/>
    <property type="molecule type" value="Genomic_DNA"/>
</dbReference>
<comment type="similarity">
    <text evidence="5">Belongs to the SAT4 family.</text>
</comment>
<dbReference type="InterPro" id="IPR052337">
    <property type="entry name" value="SAT4-like"/>
</dbReference>
<evidence type="ECO:0000256" key="2">
    <source>
        <dbReference type="ARBA" id="ARBA00022692"/>
    </source>
</evidence>
<proteinExistence type="inferred from homology"/>
<dbReference type="Pfam" id="PF20684">
    <property type="entry name" value="Fung_rhodopsin"/>
    <property type="match status" value="2"/>
</dbReference>
<dbReference type="AlphaFoldDB" id="A0A319EHR6"/>
<dbReference type="PANTHER" id="PTHR33048:SF47">
    <property type="entry name" value="INTEGRAL MEMBRANE PROTEIN-RELATED"/>
    <property type="match status" value="1"/>
</dbReference>
<evidence type="ECO:0000256" key="4">
    <source>
        <dbReference type="ARBA" id="ARBA00023136"/>
    </source>
</evidence>
<evidence type="ECO:0000256" key="5">
    <source>
        <dbReference type="ARBA" id="ARBA00038359"/>
    </source>
</evidence>
<keyword evidence="4 6" id="KW-0472">Membrane</keyword>
<name>A0A319EHR6_9EURO</name>
<sequence>MSLPRPPAGINLQDNQQPEITAAIFTTWTLAVIAVGLRFAARLLSKASLWWDDWLILPSLIIQTAQSFICGVWMVKDGGVGKHIWVAPSSTDTVFYKGLFIAEIAYATILAIAKFSILAMYWRLFNAERSVRISIYSLAVITMCLWLMMFIEAHCHLNPRTTFIGSAVPNIVTDVALLCLPVRVIWGLHSNLSQKITLTSIFLMGSLATAISIVRLAYLLNLGLTSVDFTWNFRQTLILTVVESNIVIICACLPCLRPILSLVRNSPTSSKTRSNCDRYPLAASSSFSSHRRAMFCGKGRLNHDDIIFNSLLETRVNEHPEEVNISNHDGGLAVHEMKSLSPERDGA</sequence>
<reference evidence="8 9" key="1">
    <citation type="submission" date="2018-02" db="EMBL/GenBank/DDBJ databases">
        <title>The genomes of Aspergillus section Nigri reveals drivers in fungal speciation.</title>
        <authorList>
            <consortium name="DOE Joint Genome Institute"/>
            <person name="Vesth T.C."/>
            <person name="Nybo J."/>
            <person name="Theobald S."/>
            <person name="Brandl J."/>
            <person name="Frisvad J.C."/>
            <person name="Nielsen K.F."/>
            <person name="Lyhne E.K."/>
            <person name="Kogle M.E."/>
            <person name="Kuo A."/>
            <person name="Riley R."/>
            <person name="Clum A."/>
            <person name="Nolan M."/>
            <person name="Lipzen A."/>
            <person name="Salamov A."/>
            <person name="Henrissat B."/>
            <person name="Wiebenga A."/>
            <person name="De vries R.P."/>
            <person name="Grigoriev I.V."/>
            <person name="Mortensen U.H."/>
            <person name="Andersen M.R."/>
            <person name="Baker S.E."/>
        </authorList>
    </citation>
    <scope>NUCLEOTIDE SEQUENCE [LARGE SCALE GENOMIC DNA]</scope>
    <source>
        <strain evidence="8 9">CBS 707.79</strain>
    </source>
</reference>
<dbReference type="VEuPathDB" id="FungiDB:BO71DRAFT_433807"/>
<feature type="transmembrane region" description="Helical" evidence="6">
    <location>
        <begin position="238"/>
        <end position="256"/>
    </location>
</feature>
<feature type="transmembrane region" description="Helical" evidence="6">
    <location>
        <begin position="20"/>
        <end position="41"/>
    </location>
</feature>
<dbReference type="PANTHER" id="PTHR33048">
    <property type="entry name" value="PTH11-LIKE INTEGRAL MEMBRANE PROTEIN (AFU_ORTHOLOGUE AFUA_5G11245)"/>
    <property type="match status" value="1"/>
</dbReference>
<evidence type="ECO:0000256" key="1">
    <source>
        <dbReference type="ARBA" id="ARBA00004141"/>
    </source>
</evidence>
<dbReference type="STRING" id="1448320.A0A319EHR6"/>
<keyword evidence="3 6" id="KW-1133">Transmembrane helix</keyword>
<evidence type="ECO:0000259" key="7">
    <source>
        <dbReference type="Pfam" id="PF20684"/>
    </source>
</evidence>
<keyword evidence="9" id="KW-1185">Reference proteome</keyword>
<evidence type="ECO:0000256" key="3">
    <source>
        <dbReference type="ARBA" id="ARBA00022989"/>
    </source>
</evidence>
<dbReference type="GO" id="GO:0016020">
    <property type="term" value="C:membrane"/>
    <property type="evidence" value="ECO:0007669"/>
    <property type="project" value="UniProtKB-SubCell"/>
</dbReference>
<feature type="domain" description="Rhodopsin" evidence="7">
    <location>
        <begin position="37"/>
        <end position="151"/>
    </location>
</feature>
<evidence type="ECO:0000313" key="9">
    <source>
        <dbReference type="Proteomes" id="UP000247810"/>
    </source>
</evidence>
<protein>
    <recommendedName>
        <fullName evidence="7">Rhodopsin domain-containing protein</fullName>
    </recommendedName>
</protein>
<dbReference type="OrthoDB" id="5417844at2759"/>
<feature type="transmembrane region" description="Helical" evidence="6">
    <location>
        <begin position="198"/>
        <end position="218"/>
    </location>
</feature>
<dbReference type="InterPro" id="IPR049326">
    <property type="entry name" value="Rhodopsin_dom_fungi"/>
</dbReference>
<feature type="transmembrane region" description="Helical" evidence="6">
    <location>
        <begin position="163"/>
        <end position="186"/>
    </location>
</feature>
<gene>
    <name evidence="8" type="ORF">BO71DRAFT_433807</name>
</gene>